<feature type="compositionally biased region" description="Basic and acidic residues" evidence="1">
    <location>
        <begin position="24"/>
        <end position="39"/>
    </location>
</feature>
<keyword evidence="3" id="KW-1185">Reference proteome</keyword>
<dbReference type="AlphaFoldDB" id="A0AAD9RM76"/>
<feature type="region of interest" description="Disordered" evidence="1">
    <location>
        <begin position="1"/>
        <end position="62"/>
    </location>
</feature>
<evidence type="ECO:0000256" key="1">
    <source>
        <dbReference type="SAM" id="MobiDB-lite"/>
    </source>
</evidence>
<comment type="caution">
    <text evidence="2">The sequence shown here is derived from an EMBL/GenBank/DDBJ whole genome shotgun (WGS) entry which is preliminary data.</text>
</comment>
<name>A0AAD9RM76_9HYME</name>
<dbReference type="Proteomes" id="UP001258017">
    <property type="component" value="Unassembled WGS sequence"/>
</dbReference>
<sequence>MFADSDENGVDFGDIVDHNGSSEILKDRSGSGPRLEPRKVNLNKRGQSGERPESRGSSRKCAAHANALESRQYEAARYRLPG</sequence>
<reference evidence="2" key="1">
    <citation type="submission" date="2021-08" db="EMBL/GenBank/DDBJ databases">
        <authorList>
            <person name="Misof B."/>
            <person name="Oliver O."/>
            <person name="Podsiadlowski L."/>
            <person name="Donath A."/>
            <person name="Peters R."/>
            <person name="Mayer C."/>
            <person name="Rust J."/>
            <person name="Gunkel S."/>
            <person name="Lesny P."/>
            <person name="Martin S."/>
            <person name="Oeyen J.P."/>
            <person name="Petersen M."/>
            <person name="Panagiotis P."/>
            <person name="Wilbrandt J."/>
            <person name="Tanja T."/>
        </authorList>
    </citation>
    <scope>NUCLEOTIDE SEQUENCE</scope>
    <source>
        <strain evidence="2">GBR_01_08_01A</strain>
        <tissue evidence="2">Thorax + abdomen</tissue>
    </source>
</reference>
<organism evidence="2 3">
    <name type="scientific">Odynerus spinipes</name>
    <dbReference type="NCBI Taxonomy" id="1348599"/>
    <lineage>
        <taxon>Eukaryota</taxon>
        <taxon>Metazoa</taxon>
        <taxon>Ecdysozoa</taxon>
        <taxon>Arthropoda</taxon>
        <taxon>Hexapoda</taxon>
        <taxon>Insecta</taxon>
        <taxon>Pterygota</taxon>
        <taxon>Neoptera</taxon>
        <taxon>Endopterygota</taxon>
        <taxon>Hymenoptera</taxon>
        <taxon>Apocrita</taxon>
        <taxon>Aculeata</taxon>
        <taxon>Vespoidea</taxon>
        <taxon>Vespidae</taxon>
        <taxon>Eumeninae</taxon>
        <taxon>Odynerus</taxon>
    </lineage>
</organism>
<evidence type="ECO:0000313" key="2">
    <source>
        <dbReference type="EMBL" id="KAK2582329.1"/>
    </source>
</evidence>
<proteinExistence type="predicted"/>
<accession>A0AAD9RM76</accession>
<evidence type="ECO:0000313" key="3">
    <source>
        <dbReference type="Proteomes" id="UP001258017"/>
    </source>
</evidence>
<gene>
    <name evidence="2" type="ORF">KPH14_004666</name>
</gene>
<dbReference type="EMBL" id="JAIFRP010000031">
    <property type="protein sequence ID" value="KAK2582329.1"/>
    <property type="molecule type" value="Genomic_DNA"/>
</dbReference>
<feature type="compositionally biased region" description="Basic and acidic residues" evidence="1">
    <location>
        <begin position="47"/>
        <end position="56"/>
    </location>
</feature>
<protein>
    <submittedName>
        <fullName evidence="2">Uncharacterized protein</fullName>
    </submittedName>
</protein>
<reference evidence="2" key="2">
    <citation type="journal article" date="2023" name="Commun. Biol.">
        <title>Intrasexual cuticular hydrocarbon dimorphism in a wasp sheds light on hydrocarbon biosynthesis genes in Hymenoptera.</title>
        <authorList>
            <person name="Moris V.C."/>
            <person name="Podsiadlowski L."/>
            <person name="Martin S."/>
            <person name="Oeyen J.P."/>
            <person name="Donath A."/>
            <person name="Petersen M."/>
            <person name="Wilbrandt J."/>
            <person name="Misof B."/>
            <person name="Liedtke D."/>
            <person name="Thamm M."/>
            <person name="Scheiner R."/>
            <person name="Schmitt T."/>
            <person name="Niehuis O."/>
        </authorList>
    </citation>
    <scope>NUCLEOTIDE SEQUENCE</scope>
    <source>
        <strain evidence="2">GBR_01_08_01A</strain>
    </source>
</reference>